<gene>
    <name evidence="1" type="ORF">F4821DRAFT_250399</name>
</gene>
<proteinExistence type="predicted"/>
<protein>
    <submittedName>
        <fullName evidence="1">P-loop containing nucleoside triphosphate hydrolase protein</fullName>
    </submittedName>
</protein>
<comment type="caution">
    <text evidence="1">The sequence shown here is derived from an EMBL/GenBank/DDBJ whole genome shotgun (WGS) entry which is preliminary data.</text>
</comment>
<accession>A0ACC0CKE5</accession>
<organism evidence="1 2">
    <name type="scientific">Hypoxylon rubiginosum</name>
    <dbReference type="NCBI Taxonomy" id="110542"/>
    <lineage>
        <taxon>Eukaryota</taxon>
        <taxon>Fungi</taxon>
        <taxon>Dikarya</taxon>
        <taxon>Ascomycota</taxon>
        <taxon>Pezizomycotina</taxon>
        <taxon>Sordariomycetes</taxon>
        <taxon>Xylariomycetidae</taxon>
        <taxon>Xylariales</taxon>
        <taxon>Hypoxylaceae</taxon>
        <taxon>Hypoxylon</taxon>
    </lineage>
</organism>
<dbReference type="EMBL" id="MU394415">
    <property type="protein sequence ID" value="KAI6080926.1"/>
    <property type="molecule type" value="Genomic_DNA"/>
</dbReference>
<dbReference type="Proteomes" id="UP001497680">
    <property type="component" value="Unassembled WGS sequence"/>
</dbReference>
<name>A0ACC0CKE5_9PEZI</name>
<keyword evidence="2" id="KW-1185">Reference proteome</keyword>
<evidence type="ECO:0000313" key="1">
    <source>
        <dbReference type="EMBL" id="KAI6080926.1"/>
    </source>
</evidence>
<reference evidence="1 2" key="1">
    <citation type="journal article" date="2022" name="New Phytol.">
        <title>Ecological generalism drives hyperdiversity of secondary metabolite gene clusters in xylarialean endophytes.</title>
        <authorList>
            <person name="Franco M.E.E."/>
            <person name="Wisecaver J.H."/>
            <person name="Arnold A.E."/>
            <person name="Ju Y.M."/>
            <person name="Slot J.C."/>
            <person name="Ahrendt S."/>
            <person name="Moore L.P."/>
            <person name="Eastman K.E."/>
            <person name="Scott K."/>
            <person name="Konkel Z."/>
            <person name="Mondo S.J."/>
            <person name="Kuo A."/>
            <person name="Hayes R.D."/>
            <person name="Haridas S."/>
            <person name="Andreopoulos B."/>
            <person name="Riley R."/>
            <person name="LaButti K."/>
            <person name="Pangilinan J."/>
            <person name="Lipzen A."/>
            <person name="Amirebrahimi M."/>
            <person name="Yan J."/>
            <person name="Adam C."/>
            <person name="Keymanesh K."/>
            <person name="Ng V."/>
            <person name="Louie K."/>
            <person name="Northen T."/>
            <person name="Drula E."/>
            <person name="Henrissat B."/>
            <person name="Hsieh H.M."/>
            <person name="Youens-Clark K."/>
            <person name="Lutzoni F."/>
            <person name="Miadlikowska J."/>
            <person name="Eastwood D.C."/>
            <person name="Hamelin R.C."/>
            <person name="Grigoriev I.V."/>
            <person name="U'Ren J.M."/>
        </authorList>
    </citation>
    <scope>NUCLEOTIDE SEQUENCE [LARGE SCALE GENOMIC DNA]</scope>
    <source>
        <strain evidence="1 2">ER1909</strain>
    </source>
</reference>
<evidence type="ECO:0000313" key="2">
    <source>
        <dbReference type="Proteomes" id="UP001497680"/>
    </source>
</evidence>
<sequence>MLGKFSLDLPSMNSQTKGTMSMHPDSSHKFSALSLEDVLKQNLSIEDPDTTPEEGIGSLCEAKTLYKGPSKCDCCINWVEEYPVDVKASVEKTLDAKRHAIICRVGKSHNDSKEPLELHSIIVQSPVLKSILGDIFTGYPGITTTLENVEFHAPFWEFLYRWDVLAKAGAGYESESSEHKHVDLLIATLSSQLGSVHSVAKDLIQNNVITYDYLWVLFAPGTLVYSRLLDQDCLFEVEKTKYYKGQCQIYVLHCKYIEWDGEDFGWQTKRIKIEPFSGTKSVQDLDVYPITRHNAPEDTQSKLLERGRKFVSINNGLCHRAYRGIIMIHGESCFELTTKLRIDERIMIDAEAFAQHTKTPLDRDDTELDPLPKKDFSDRFYMLCSPTSKAYGLRTKRWGEVYVDGISDIRWDENAFEHLVLETETKQLVKSFVSAQIGQNRPVVFDDFVEGKGQGVIMLLTGEPGVGKTLTAETVAEQSCRPLYVASAGELGASIDQVEKGLTKVFDLAKRWGAVLLLDESDVFLEERSSESLERNQLVSVFLRMLEYYRGIMFLTTNRVSVFDKAFQSRIHLTLNYPNLDQTSRRKIWQDLLKHTQAESRISEEDFDTLSEEPLNGRQIKNVVKAAMLLATDEDVELNVSYVNTVLRIMHNNGQVPEVANTSVTSKRANHRFAGILQWVLRYFSS</sequence>
<keyword evidence="1" id="KW-0378">Hydrolase</keyword>